<evidence type="ECO:0000256" key="3">
    <source>
        <dbReference type="ARBA" id="ARBA00022806"/>
    </source>
</evidence>
<keyword evidence="4" id="KW-0067">ATP-binding</keyword>
<evidence type="ECO:0000313" key="10">
    <source>
        <dbReference type="Proteomes" id="UP000030781"/>
    </source>
</evidence>
<dbReference type="SMART" id="SM00487">
    <property type="entry name" value="DEXDc"/>
    <property type="match status" value="1"/>
</dbReference>
<proteinExistence type="predicted"/>
<dbReference type="InterPro" id="IPR011009">
    <property type="entry name" value="Kinase-like_dom_sf"/>
</dbReference>
<dbReference type="EMBL" id="KB610571">
    <property type="protein sequence ID" value="EMH75663.1"/>
    <property type="molecule type" value="Genomic_DNA"/>
</dbReference>
<feature type="domain" description="Helicase C-terminal" evidence="8">
    <location>
        <begin position="309"/>
        <end position="450"/>
    </location>
</feature>
<dbReference type="PROSITE" id="PS51194">
    <property type="entry name" value="HELICASE_CTER"/>
    <property type="match status" value="1"/>
</dbReference>
<evidence type="ECO:0000313" key="9">
    <source>
        <dbReference type="EMBL" id="EMH75663.1"/>
    </source>
</evidence>
<dbReference type="PANTHER" id="PTHR47959">
    <property type="entry name" value="ATP-DEPENDENT RNA HELICASE RHLE-RELATED"/>
    <property type="match status" value="1"/>
</dbReference>
<dbReference type="Gene3D" id="3.40.50.300">
    <property type="entry name" value="P-loop containing nucleotide triphosphate hydrolases"/>
    <property type="match status" value="2"/>
</dbReference>
<evidence type="ECO:0000259" key="7">
    <source>
        <dbReference type="PROSITE" id="PS51192"/>
    </source>
</evidence>
<sequence>MKRQSLSNGKHRKIDGDDEQIEKPSALKGFLIPVTKTGSPINEELNGSTPSPNIPESPMPDDNPGSFDRMDPPVSESAQEMLKKRGINSLFPIQVSTYSPIYYRKDVVGKAQTGSGKTISFTLPLMERLRAENERKGKNPRVICLSPTRELAIQIAEEFTQCSCGKFKVICVYGGVDIQGQINKLQSGVDVIVGTPGRVRDLFDRQFLKLDSIETIVLDEADEMLNIGFKEEVTQIMDFVHGSVPKESTVQTLLFSATMPAWVKEISEKYLRDDAEVIDVTVGNTQVPKNAKHLACRIFYQSKTQTIADLIRVYGRTGRTIVFCDTKAECTDCAIAINPIFECQQLHGDIQQKQREQTLNGFRENKFNVLVATDVAARGLDISGVDLIIMTHVPKDIPQYVHRAGRTARAGKEGTTITLFTRKELPQLQLIESRIKIHFQRIGTPQKAQIAEVTCGNLPEEIKEIPDATAELFRDISKKLLETGDAETVLCKVIASLSTVSNDDSDRSLLQGEPGVKTLFMETKGTTTGFSGTKFLLGKTLEPSEIDKLGEVYVYKDHFVFFDLPTKIANKLLKSKSKWSKAIVNITVPAYFPDDVGIGNSKDPNEERGRKGSGNDRRDGGERRRDGNDRRRDGNDRRRDGNDRRRDGNDRRRDGGERRRDGGERRRDGGERRRDGGERRRDGGERRRDGNDRKKSENDKKDRKRYGNNKSDGNSKKDLKIKNFMTTSEEQIKKISINQNQEIEYHNLKDEREKHTKSWVHYPRPYMDDVFKQLDPEKIKPFCKGSDKSVQEIYVVVKGISRTLLSEIEVSKINLQYENKIVRFECLICDILEIAIKYEHKLPEITLEDFVLSDERNKVYAYGELFYLLNLYSDNIKWFFIDFDPAKSNIKPINLNNVRLNLKRMVELCNGKESSYNEIKMFLFDLCHMNSIQNILQHGYYQKIYNRKHGVRINSKDLFFISTDGKEVSFENVIDSEPVSSISSKIVLKPKDKSSSIQSIGRGGAAFIFKGKLKTKDNEEIDVSIKQFKSNLPNTKWVFQREKGMSFLVNDQINILPVVGYYADKSTKKYYLIRTWADTTLENELKTPKFELQNNPEKSLTYIIDILSCAINFKNLGCFNRDYKLNNIFIKDGKALVGDLGTAIALSPTNPGVTKMYTPLMLPDDWDKAEDKTTNDIYSIGITLSNFLMSQSNTEKLRTQVIDSKKNGLYSEDDFVKQLYLIVYAVKTQNGISLELNNYIEEFKKTLLKMMAYECEKRATWDDVQNLLNLTIKTYESLTHKKYLPCVSKKLFTLKDVSKRILQWYSNLLSSNEDIIENKFFGYSELVSNIEQNEPNQEMFDLTLKLVEDVLFAASKRNDNNLMMDCKTIFEVLKTYPFISDEQKSMVEYLSSLIN</sequence>
<dbReference type="InterPro" id="IPR044742">
    <property type="entry name" value="DEAD/DEAH_RhlB"/>
</dbReference>
<keyword evidence="2" id="KW-0378">Hydrolase</keyword>
<keyword evidence="9" id="KW-0808">Transferase</keyword>
<dbReference type="InterPro" id="IPR011545">
    <property type="entry name" value="DEAD/DEAH_box_helicase_dom"/>
</dbReference>
<dbReference type="PROSITE" id="PS00039">
    <property type="entry name" value="DEAD_ATP_HELICASE"/>
    <property type="match status" value="1"/>
</dbReference>
<feature type="compositionally biased region" description="Basic residues" evidence="5">
    <location>
        <begin position="1"/>
        <end position="13"/>
    </location>
</feature>
<dbReference type="GO" id="GO:0004672">
    <property type="term" value="F:protein kinase activity"/>
    <property type="evidence" value="ECO:0007669"/>
    <property type="project" value="InterPro"/>
</dbReference>
<dbReference type="Proteomes" id="UP000030781">
    <property type="component" value="Unassembled WGS sequence"/>
</dbReference>
<dbReference type="Pfam" id="PF00271">
    <property type="entry name" value="Helicase_C"/>
    <property type="match status" value="1"/>
</dbReference>
<dbReference type="SMART" id="SM00490">
    <property type="entry name" value="HELICc"/>
    <property type="match status" value="1"/>
</dbReference>
<feature type="domain" description="Protein kinase" evidence="6">
    <location>
        <begin position="994"/>
        <end position="1272"/>
    </location>
</feature>
<dbReference type="GO" id="GO:0003676">
    <property type="term" value="F:nucleic acid binding"/>
    <property type="evidence" value="ECO:0007669"/>
    <property type="project" value="InterPro"/>
</dbReference>
<evidence type="ECO:0000256" key="2">
    <source>
        <dbReference type="ARBA" id="ARBA00022801"/>
    </source>
</evidence>
<evidence type="ECO:0000256" key="4">
    <source>
        <dbReference type="ARBA" id="ARBA00022840"/>
    </source>
</evidence>
<evidence type="ECO:0000259" key="6">
    <source>
        <dbReference type="PROSITE" id="PS50011"/>
    </source>
</evidence>
<protein>
    <submittedName>
        <fullName evidence="9">Protein kinase domain containing protein</fullName>
    </submittedName>
</protein>
<dbReference type="InterPro" id="IPR027417">
    <property type="entry name" value="P-loop_NTPase"/>
</dbReference>
<dbReference type="SUPFAM" id="SSF56112">
    <property type="entry name" value="Protein kinase-like (PK-like)"/>
    <property type="match status" value="1"/>
</dbReference>
<dbReference type="InterPro" id="IPR001650">
    <property type="entry name" value="Helicase_C-like"/>
</dbReference>
<dbReference type="PROSITE" id="PS51192">
    <property type="entry name" value="HELICASE_ATP_BIND_1"/>
    <property type="match status" value="1"/>
</dbReference>
<dbReference type="InterPro" id="IPR050079">
    <property type="entry name" value="DEAD_box_RNA_helicase"/>
</dbReference>
<dbReference type="SUPFAM" id="SSF52540">
    <property type="entry name" value="P-loop containing nucleoside triphosphate hydrolases"/>
    <property type="match status" value="1"/>
</dbReference>
<dbReference type="CDD" id="cd00268">
    <property type="entry name" value="DEADc"/>
    <property type="match status" value="1"/>
</dbReference>
<dbReference type="GO" id="GO:0016787">
    <property type="term" value="F:hydrolase activity"/>
    <property type="evidence" value="ECO:0007669"/>
    <property type="project" value="UniProtKB-KW"/>
</dbReference>
<feature type="region of interest" description="Disordered" evidence="5">
    <location>
        <begin position="1"/>
        <end position="68"/>
    </location>
</feature>
<dbReference type="GO" id="GO:0005524">
    <property type="term" value="F:ATP binding"/>
    <property type="evidence" value="ECO:0007669"/>
    <property type="project" value="UniProtKB-KW"/>
</dbReference>
<dbReference type="InterPro" id="IPR014001">
    <property type="entry name" value="Helicase_ATP-bd"/>
</dbReference>
<dbReference type="OrthoDB" id="4255at2759"/>
<evidence type="ECO:0000256" key="5">
    <source>
        <dbReference type="SAM" id="MobiDB-lite"/>
    </source>
</evidence>
<feature type="compositionally biased region" description="Basic and acidic residues" evidence="5">
    <location>
        <begin position="603"/>
        <end position="701"/>
    </location>
</feature>
<gene>
    <name evidence="9" type="ORF">EHI8A_130980</name>
</gene>
<dbReference type="InterPro" id="IPR000629">
    <property type="entry name" value="RNA-helicase_DEAD-box_CS"/>
</dbReference>
<evidence type="ECO:0000256" key="1">
    <source>
        <dbReference type="ARBA" id="ARBA00022741"/>
    </source>
</evidence>
<keyword evidence="3" id="KW-0347">Helicase</keyword>
<dbReference type="SMART" id="SM00220">
    <property type="entry name" value="S_TKc"/>
    <property type="match status" value="1"/>
</dbReference>
<name>M3TJR4_ENTH1</name>
<dbReference type="PANTHER" id="PTHR47959:SF1">
    <property type="entry name" value="ATP-DEPENDENT RNA HELICASE DBPA"/>
    <property type="match status" value="1"/>
</dbReference>
<dbReference type="PROSITE" id="PS50011">
    <property type="entry name" value="PROTEIN_KINASE_DOM"/>
    <property type="match status" value="1"/>
</dbReference>
<dbReference type="GO" id="GO:0005829">
    <property type="term" value="C:cytosol"/>
    <property type="evidence" value="ECO:0007669"/>
    <property type="project" value="TreeGrafter"/>
</dbReference>
<dbReference type="VEuPathDB" id="AmoebaDB:EHI8A_130980"/>
<keyword evidence="9" id="KW-0418">Kinase</keyword>
<dbReference type="Pfam" id="PF00270">
    <property type="entry name" value="DEAD"/>
    <property type="match status" value="1"/>
</dbReference>
<reference evidence="9 10" key="1">
    <citation type="submission" date="2013-01" db="EMBL/GenBank/DDBJ databases">
        <authorList>
            <person name="Hannick L."/>
            <person name="Zafar N."/>
            <person name="Lorenzi H."/>
            <person name="Ali I.A."/>
            <person name="Petri W.P."/>
            <person name="Caler E."/>
        </authorList>
    </citation>
    <scope>NUCLEOTIDE SEQUENCE [LARGE SCALE GENOMIC DNA]</scope>
    <source>
        <strain evidence="10">HM3:IMSS-B</strain>
    </source>
</reference>
<dbReference type="InterPro" id="IPR000719">
    <property type="entry name" value="Prot_kinase_dom"/>
</dbReference>
<dbReference type="GO" id="GO:0003724">
    <property type="term" value="F:RNA helicase activity"/>
    <property type="evidence" value="ECO:0007669"/>
    <property type="project" value="TreeGrafter"/>
</dbReference>
<evidence type="ECO:0000259" key="8">
    <source>
        <dbReference type="PROSITE" id="PS51194"/>
    </source>
</evidence>
<dbReference type="Gene3D" id="1.10.510.10">
    <property type="entry name" value="Transferase(Phosphotransferase) domain 1"/>
    <property type="match status" value="1"/>
</dbReference>
<feature type="region of interest" description="Disordered" evidence="5">
    <location>
        <begin position="592"/>
        <end position="719"/>
    </location>
</feature>
<accession>M3TJR4</accession>
<feature type="compositionally biased region" description="Polar residues" evidence="5">
    <location>
        <begin position="36"/>
        <end position="51"/>
    </location>
</feature>
<organism evidence="9 10">
    <name type="scientific">Entamoeba histolytica HM-1:IMSS-B</name>
    <dbReference type="NCBI Taxonomy" id="885319"/>
    <lineage>
        <taxon>Eukaryota</taxon>
        <taxon>Amoebozoa</taxon>
        <taxon>Evosea</taxon>
        <taxon>Archamoebae</taxon>
        <taxon>Mastigamoebida</taxon>
        <taxon>Entamoebidae</taxon>
        <taxon>Entamoeba</taxon>
    </lineage>
</organism>
<feature type="domain" description="Helicase ATP-binding" evidence="7">
    <location>
        <begin position="98"/>
        <end position="277"/>
    </location>
</feature>
<keyword evidence="1" id="KW-0547">Nucleotide-binding</keyword>
<dbReference type="CDD" id="cd18787">
    <property type="entry name" value="SF2_C_DEAD"/>
    <property type="match status" value="1"/>
</dbReference>